<dbReference type="InterPro" id="IPR000524">
    <property type="entry name" value="Tscrpt_reg_HTH_GntR"/>
</dbReference>
<dbReference type="RefSeq" id="WP_077129409.1">
    <property type="nucleotide sequence ID" value="NZ_CP014263.1"/>
</dbReference>
<dbReference type="Gene3D" id="1.20.120.530">
    <property type="entry name" value="GntR ligand-binding domain-like"/>
    <property type="match status" value="1"/>
</dbReference>
<dbReference type="SMART" id="SM00895">
    <property type="entry name" value="FCD"/>
    <property type="match status" value="1"/>
</dbReference>
<dbReference type="InterPro" id="IPR008920">
    <property type="entry name" value="TF_FadR/GntR_C"/>
</dbReference>
<dbReference type="PRINTS" id="PR00035">
    <property type="entry name" value="HTHGNTR"/>
</dbReference>
<gene>
    <name evidence="5" type="ORF">AWR27_00630</name>
</gene>
<dbReference type="OrthoDB" id="9799482at2"/>
<dbReference type="STRING" id="1178516.AWR27_00630"/>
<name>A0A1P9WRJ8_9BACT</name>
<evidence type="ECO:0000256" key="1">
    <source>
        <dbReference type="ARBA" id="ARBA00023015"/>
    </source>
</evidence>
<dbReference type="EMBL" id="CP014263">
    <property type="protein sequence ID" value="AQG77984.1"/>
    <property type="molecule type" value="Genomic_DNA"/>
</dbReference>
<evidence type="ECO:0000256" key="2">
    <source>
        <dbReference type="ARBA" id="ARBA00023125"/>
    </source>
</evidence>
<evidence type="ECO:0000259" key="4">
    <source>
        <dbReference type="PROSITE" id="PS50949"/>
    </source>
</evidence>
<dbReference type="GO" id="GO:0003700">
    <property type="term" value="F:DNA-binding transcription factor activity"/>
    <property type="evidence" value="ECO:0007669"/>
    <property type="project" value="InterPro"/>
</dbReference>
<reference evidence="5 6" key="1">
    <citation type="submission" date="2016-01" db="EMBL/GenBank/DDBJ databases">
        <authorList>
            <person name="Oliw E.H."/>
        </authorList>
    </citation>
    <scope>NUCLEOTIDE SEQUENCE [LARGE SCALE GENOMIC DNA]</scope>
    <source>
        <strain evidence="5 6">DY10</strain>
    </source>
</reference>
<dbReference type="Pfam" id="PF07729">
    <property type="entry name" value="FCD"/>
    <property type="match status" value="1"/>
</dbReference>
<organism evidence="5 6">
    <name type="scientific">Spirosoma montaniterrae</name>
    <dbReference type="NCBI Taxonomy" id="1178516"/>
    <lineage>
        <taxon>Bacteria</taxon>
        <taxon>Pseudomonadati</taxon>
        <taxon>Bacteroidota</taxon>
        <taxon>Cytophagia</taxon>
        <taxon>Cytophagales</taxon>
        <taxon>Cytophagaceae</taxon>
        <taxon>Spirosoma</taxon>
    </lineage>
</organism>
<dbReference type="CDD" id="cd07377">
    <property type="entry name" value="WHTH_GntR"/>
    <property type="match status" value="1"/>
</dbReference>
<dbReference type="InterPro" id="IPR036390">
    <property type="entry name" value="WH_DNA-bd_sf"/>
</dbReference>
<dbReference type="InterPro" id="IPR011711">
    <property type="entry name" value="GntR_C"/>
</dbReference>
<keyword evidence="6" id="KW-1185">Reference proteome</keyword>
<dbReference type="GO" id="GO:0003677">
    <property type="term" value="F:DNA binding"/>
    <property type="evidence" value="ECO:0007669"/>
    <property type="project" value="UniProtKB-KW"/>
</dbReference>
<dbReference type="AlphaFoldDB" id="A0A1P9WRJ8"/>
<accession>A0A1P9WRJ8</accession>
<feature type="domain" description="HTH gntR-type" evidence="4">
    <location>
        <begin position="10"/>
        <end position="78"/>
    </location>
</feature>
<evidence type="ECO:0000313" key="5">
    <source>
        <dbReference type="EMBL" id="AQG77984.1"/>
    </source>
</evidence>
<dbReference type="PROSITE" id="PS50949">
    <property type="entry name" value="HTH_GNTR"/>
    <property type="match status" value="1"/>
</dbReference>
<dbReference type="SMART" id="SM00345">
    <property type="entry name" value="HTH_GNTR"/>
    <property type="match status" value="1"/>
</dbReference>
<dbReference type="SUPFAM" id="SSF48008">
    <property type="entry name" value="GntR ligand-binding domain-like"/>
    <property type="match status" value="1"/>
</dbReference>
<evidence type="ECO:0000256" key="3">
    <source>
        <dbReference type="ARBA" id="ARBA00023163"/>
    </source>
</evidence>
<keyword evidence="2" id="KW-0238">DNA-binding</keyword>
<dbReference type="Proteomes" id="UP000187941">
    <property type="component" value="Chromosome"/>
</dbReference>
<keyword evidence="1" id="KW-0805">Transcription regulation</keyword>
<keyword evidence="3" id="KW-0804">Transcription</keyword>
<dbReference type="InterPro" id="IPR036388">
    <property type="entry name" value="WH-like_DNA-bd_sf"/>
</dbReference>
<sequence length="232" mass="26887">MEATELSTNKKAWQEAYEVILDNILSLSIKPGEAVTEIALSERFGIGRTPVREALKRLEQEGLIVTHNARKKVYILSIKEIEEIFDLKAAIEGRVAKWAALRGSDDDFAELHVIQEEMKLFLAARQTDQKDEETWLQQWLELDRRLHAHLFKMADNKRSESVVKNLNVQWHRLKVGILAMEGRIDKTVAEHQQFVETILVKQADLAEEQMIAHLDNLKRELVKLLRVYHYPA</sequence>
<dbReference type="PANTHER" id="PTHR43537">
    <property type="entry name" value="TRANSCRIPTIONAL REGULATOR, GNTR FAMILY"/>
    <property type="match status" value="1"/>
</dbReference>
<dbReference type="KEGG" id="smon:AWR27_00630"/>
<protein>
    <recommendedName>
        <fullName evidence="4">HTH gntR-type domain-containing protein</fullName>
    </recommendedName>
</protein>
<proteinExistence type="predicted"/>
<dbReference type="Gene3D" id="1.10.10.10">
    <property type="entry name" value="Winged helix-like DNA-binding domain superfamily/Winged helix DNA-binding domain"/>
    <property type="match status" value="1"/>
</dbReference>
<dbReference type="Pfam" id="PF00392">
    <property type="entry name" value="GntR"/>
    <property type="match status" value="1"/>
</dbReference>
<dbReference type="SUPFAM" id="SSF46785">
    <property type="entry name" value="Winged helix' DNA-binding domain"/>
    <property type="match status" value="1"/>
</dbReference>
<dbReference type="PANTHER" id="PTHR43537:SF5">
    <property type="entry name" value="UXU OPERON TRANSCRIPTIONAL REGULATOR"/>
    <property type="match status" value="1"/>
</dbReference>
<evidence type="ECO:0000313" key="6">
    <source>
        <dbReference type="Proteomes" id="UP000187941"/>
    </source>
</evidence>